<evidence type="ECO:0000256" key="1">
    <source>
        <dbReference type="PROSITE-ProRule" id="PRU00221"/>
    </source>
</evidence>
<dbReference type="PANTHER" id="PTHR19879:SF9">
    <property type="entry name" value="TRANSCRIPTION INITIATION FACTOR TFIID SUBUNIT 5"/>
    <property type="match status" value="1"/>
</dbReference>
<dbReference type="PROSITE" id="PS50082">
    <property type="entry name" value="WD_REPEATS_2"/>
    <property type="match status" value="2"/>
</dbReference>
<name>A0ABN8PT36_9CNID</name>
<keyword evidence="4" id="KW-1185">Reference proteome</keyword>
<proteinExistence type="predicted"/>
<reference evidence="3 4" key="1">
    <citation type="submission" date="2022-05" db="EMBL/GenBank/DDBJ databases">
        <authorList>
            <consortium name="Genoscope - CEA"/>
            <person name="William W."/>
        </authorList>
    </citation>
    <scope>NUCLEOTIDE SEQUENCE [LARGE SCALE GENOMIC DNA]</scope>
</reference>
<protein>
    <submittedName>
        <fullName evidence="3">Uncharacterized protein</fullName>
    </submittedName>
</protein>
<feature type="compositionally biased region" description="Basic and acidic residues" evidence="2">
    <location>
        <begin position="170"/>
        <end position="179"/>
    </location>
</feature>
<feature type="repeat" description="WD" evidence="1">
    <location>
        <begin position="515"/>
        <end position="556"/>
    </location>
</feature>
<dbReference type="InterPro" id="IPR015943">
    <property type="entry name" value="WD40/YVTN_repeat-like_dom_sf"/>
</dbReference>
<dbReference type="InterPro" id="IPR001680">
    <property type="entry name" value="WD40_rpt"/>
</dbReference>
<evidence type="ECO:0000313" key="4">
    <source>
        <dbReference type="Proteomes" id="UP001159427"/>
    </source>
</evidence>
<comment type="caution">
    <text evidence="3">The sequence shown here is derived from an EMBL/GenBank/DDBJ whole genome shotgun (WGS) entry which is preliminary data.</text>
</comment>
<dbReference type="PANTHER" id="PTHR19879">
    <property type="entry name" value="TRANSCRIPTION INITIATION FACTOR TFIID"/>
    <property type="match status" value="1"/>
</dbReference>
<feature type="compositionally biased region" description="Polar residues" evidence="2">
    <location>
        <begin position="180"/>
        <end position="193"/>
    </location>
</feature>
<dbReference type="Pfam" id="PF00400">
    <property type="entry name" value="WD40"/>
    <property type="match status" value="3"/>
</dbReference>
<organism evidence="3 4">
    <name type="scientific">Porites evermanni</name>
    <dbReference type="NCBI Taxonomy" id="104178"/>
    <lineage>
        <taxon>Eukaryota</taxon>
        <taxon>Metazoa</taxon>
        <taxon>Cnidaria</taxon>
        <taxon>Anthozoa</taxon>
        <taxon>Hexacorallia</taxon>
        <taxon>Scleractinia</taxon>
        <taxon>Fungiina</taxon>
        <taxon>Poritidae</taxon>
        <taxon>Porites</taxon>
    </lineage>
</organism>
<dbReference type="Gene3D" id="2.130.10.10">
    <property type="entry name" value="YVTN repeat-like/Quinoprotein amine dehydrogenase"/>
    <property type="match status" value="4"/>
</dbReference>
<feature type="repeat" description="WD" evidence="1">
    <location>
        <begin position="71"/>
        <end position="103"/>
    </location>
</feature>
<evidence type="ECO:0000256" key="2">
    <source>
        <dbReference type="SAM" id="MobiDB-lite"/>
    </source>
</evidence>
<sequence>MDKSPSQSGGCEPNSKYGFTVDFSWGVGSLRECAGFPARFLDPEDQRSYVEPLGALVVCWDIETRQRKYSFQAHSDLITVMLYNARLDLVLTASYSGEIKVWSSKWRLLMSTNSSVGEVHFADWSENGDKILICGGEDSVVIVYEVVRCAENWEIQENTRIAAPQPPKNSSHEVVESDPSKSTSNKGTPSSSTYVEQKDYYDMAIFTPENKVIALLQRHHNNFSEAHLFSKSGELLKSQILDPLGDSKSSLMCISSCHNGIFAVGFQGGLFLLLQEHELSVISLFQATGSAQVALWHGDYLLTVSYLTGIFSWWSTNGELFHEIRGGPTNSIIHLNWAIPGNALWVGGIMSLNYVSLNYNKEDKFEKKFPLSLDVRHTIKFLEVTGCGVAVNESNLVLAGDFTGNVCMWKKGETDPLFWTKYEAAIRCLTWNDGYAFIGCLDGELLRWLPGSDSSPSVALSCIGGIMTMAWSHDLTVLAIGLGTGNLCVYKFQQLNSSDPKEELNFQAHFIKVGVEKRAAEIWSVCWSPCGSLIATASEDQTTVVWKADTGQKMETLTGHTTAVTSVDWKKMSNGQLILATCADDRTVHIRDGTTFQMKHLLDTKDIHGWYTLTYLSLNPFGQWCLCSTQNGRLVLWDCMSGERLGCRKMHAGSIEGLVWNKDYSFCATVSSDCVVNMFRVNGKQCKL</sequence>
<gene>
    <name evidence="3" type="ORF">PEVE_00045176</name>
</gene>
<dbReference type="EMBL" id="CALNXI010000989">
    <property type="protein sequence ID" value="CAH3150290.1"/>
    <property type="molecule type" value="Genomic_DNA"/>
</dbReference>
<dbReference type="Proteomes" id="UP001159427">
    <property type="component" value="Unassembled WGS sequence"/>
</dbReference>
<evidence type="ECO:0000313" key="3">
    <source>
        <dbReference type="EMBL" id="CAH3150290.1"/>
    </source>
</evidence>
<dbReference type="SMART" id="SM00320">
    <property type="entry name" value="WD40"/>
    <property type="match status" value="8"/>
</dbReference>
<feature type="region of interest" description="Disordered" evidence="2">
    <location>
        <begin position="160"/>
        <end position="193"/>
    </location>
</feature>
<dbReference type="InterPro" id="IPR036322">
    <property type="entry name" value="WD40_repeat_dom_sf"/>
</dbReference>
<accession>A0ABN8PT36</accession>
<dbReference type="SUPFAM" id="SSF50978">
    <property type="entry name" value="WD40 repeat-like"/>
    <property type="match status" value="2"/>
</dbReference>
<keyword evidence="1" id="KW-0853">WD repeat</keyword>